<dbReference type="EMBL" id="JARJCM010000331">
    <property type="protein sequence ID" value="KAJ7018616.1"/>
    <property type="molecule type" value="Genomic_DNA"/>
</dbReference>
<protein>
    <submittedName>
        <fullName evidence="1">Uncharacterized protein</fullName>
    </submittedName>
</protein>
<organism evidence="1 2">
    <name type="scientific">Mycena alexandri</name>
    <dbReference type="NCBI Taxonomy" id="1745969"/>
    <lineage>
        <taxon>Eukaryota</taxon>
        <taxon>Fungi</taxon>
        <taxon>Dikarya</taxon>
        <taxon>Basidiomycota</taxon>
        <taxon>Agaricomycotina</taxon>
        <taxon>Agaricomycetes</taxon>
        <taxon>Agaricomycetidae</taxon>
        <taxon>Agaricales</taxon>
        <taxon>Marasmiineae</taxon>
        <taxon>Mycenaceae</taxon>
        <taxon>Mycena</taxon>
    </lineage>
</organism>
<accession>A0AAD6RZT4</accession>
<keyword evidence="2" id="KW-1185">Reference proteome</keyword>
<evidence type="ECO:0000313" key="2">
    <source>
        <dbReference type="Proteomes" id="UP001218188"/>
    </source>
</evidence>
<comment type="caution">
    <text evidence="1">The sequence shown here is derived from an EMBL/GenBank/DDBJ whole genome shotgun (WGS) entry which is preliminary data.</text>
</comment>
<dbReference type="Proteomes" id="UP001218188">
    <property type="component" value="Unassembled WGS sequence"/>
</dbReference>
<name>A0AAD6RZT4_9AGAR</name>
<gene>
    <name evidence="1" type="ORF">C8F04DRAFT_1198752</name>
</gene>
<reference evidence="1" key="1">
    <citation type="submission" date="2023-03" db="EMBL/GenBank/DDBJ databases">
        <title>Massive genome expansion in bonnet fungi (Mycena s.s.) driven by repeated elements and novel gene families across ecological guilds.</title>
        <authorList>
            <consortium name="Lawrence Berkeley National Laboratory"/>
            <person name="Harder C.B."/>
            <person name="Miyauchi S."/>
            <person name="Viragh M."/>
            <person name="Kuo A."/>
            <person name="Thoen E."/>
            <person name="Andreopoulos B."/>
            <person name="Lu D."/>
            <person name="Skrede I."/>
            <person name="Drula E."/>
            <person name="Henrissat B."/>
            <person name="Morin E."/>
            <person name="Kohler A."/>
            <person name="Barry K."/>
            <person name="LaButti K."/>
            <person name="Morin E."/>
            <person name="Salamov A."/>
            <person name="Lipzen A."/>
            <person name="Mereny Z."/>
            <person name="Hegedus B."/>
            <person name="Baldrian P."/>
            <person name="Stursova M."/>
            <person name="Weitz H."/>
            <person name="Taylor A."/>
            <person name="Grigoriev I.V."/>
            <person name="Nagy L.G."/>
            <person name="Martin F."/>
            <person name="Kauserud H."/>
        </authorList>
    </citation>
    <scope>NUCLEOTIDE SEQUENCE</scope>
    <source>
        <strain evidence="1">CBHHK200</strain>
    </source>
</reference>
<proteinExistence type="predicted"/>
<sequence length="296" mass="33859">MFIQDLVQELRVMDPAIVKDEDALDIWIIYGFMCGNFKELICVHRTQNNPRGNVSLQTQGGSKGVPVRLDPGFGGFRPLTKRGASIISRARCPRNCRDHECMPNILVSAPRRAHRRPLKDLTGNAVKSACYRNTKSTTQICTKNSMHALCLQNVFQLEQVKGVLNLNPAPKFKRLRPGAPRELNPGSLELDENIRQKNVVRQKNNFRVFASGAPQETQDRSKSACYRYTKSTIRVGVEIGMRREMVLRADIHSCIEMKHWLCFEFMCIQCNPHEEEGMNEVPVRERKKKAKIPREQ</sequence>
<evidence type="ECO:0000313" key="1">
    <source>
        <dbReference type="EMBL" id="KAJ7018616.1"/>
    </source>
</evidence>
<dbReference type="AlphaFoldDB" id="A0AAD6RZT4"/>